<reference evidence="2" key="1">
    <citation type="submission" date="2014-03" db="EMBL/GenBank/DDBJ databases">
        <authorList>
            <person name="Aksoy S."/>
            <person name="Warren W."/>
            <person name="Wilson R.K."/>
        </authorList>
    </citation>
    <scope>NUCLEOTIDE SEQUENCE [LARGE SCALE GENOMIC DNA]</scope>
    <source>
        <strain evidence="2">IAEA</strain>
    </source>
</reference>
<dbReference type="Proteomes" id="UP000092445">
    <property type="component" value="Unassembled WGS sequence"/>
</dbReference>
<evidence type="ECO:0000313" key="2">
    <source>
        <dbReference type="Proteomes" id="UP000092445"/>
    </source>
</evidence>
<reference evidence="1" key="2">
    <citation type="submission" date="2020-05" db="UniProtKB">
        <authorList>
            <consortium name="EnsemblMetazoa"/>
        </authorList>
    </citation>
    <scope>IDENTIFICATION</scope>
    <source>
        <strain evidence="1">IAEA</strain>
    </source>
</reference>
<name>A0A1B0ACX8_GLOPL</name>
<dbReference type="AlphaFoldDB" id="A0A1B0ACX8"/>
<keyword evidence="2" id="KW-1185">Reference proteome</keyword>
<sequence>MSQRPKNQTFPFHQPDKHIHDCWFVCNTQEEINVGKDRLSKAMAALTLRYGNNFRSNILRDLVNFIRYFLIENLNSCYDGLLDESTTLAEPPNDLRTCGVVFGFEESTCKRSSSALFISSVSFSDEQLGCDCNTKWGLFILLRADLGVCPVRFLCLRLERRNFSNFDAGSFAVICCKSVANLLTALSTTSTSAVDV</sequence>
<dbReference type="EnsemblMetazoa" id="GPAI041601-RA">
    <property type="protein sequence ID" value="GPAI041601-PA"/>
    <property type="gene ID" value="GPAI041601"/>
</dbReference>
<protein>
    <submittedName>
        <fullName evidence="1">Uncharacterized protein</fullName>
    </submittedName>
</protein>
<evidence type="ECO:0000313" key="1">
    <source>
        <dbReference type="EnsemblMetazoa" id="GPAI041601-PA"/>
    </source>
</evidence>
<dbReference type="VEuPathDB" id="VectorBase:GPAI041601"/>
<accession>A0A1B0ACX8</accession>
<organism evidence="1 2">
    <name type="scientific">Glossina pallidipes</name>
    <name type="common">Tsetse fly</name>
    <dbReference type="NCBI Taxonomy" id="7398"/>
    <lineage>
        <taxon>Eukaryota</taxon>
        <taxon>Metazoa</taxon>
        <taxon>Ecdysozoa</taxon>
        <taxon>Arthropoda</taxon>
        <taxon>Hexapoda</taxon>
        <taxon>Insecta</taxon>
        <taxon>Pterygota</taxon>
        <taxon>Neoptera</taxon>
        <taxon>Endopterygota</taxon>
        <taxon>Diptera</taxon>
        <taxon>Brachycera</taxon>
        <taxon>Muscomorpha</taxon>
        <taxon>Hippoboscoidea</taxon>
        <taxon>Glossinidae</taxon>
        <taxon>Glossina</taxon>
    </lineage>
</organism>
<proteinExistence type="predicted"/>